<dbReference type="PROSITE" id="PS00010">
    <property type="entry name" value="ASX_HYDROXYL"/>
    <property type="match status" value="4"/>
</dbReference>
<dbReference type="STRING" id="35525.A0A164W012"/>
<feature type="domain" description="EGF-like" evidence="14">
    <location>
        <begin position="187"/>
        <end position="219"/>
    </location>
</feature>
<feature type="disulfide bond" evidence="11">
    <location>
        <begin position="247"/>
        <end position="256"/>
    </location>
</feature>
<feature type="disulfide bond" evidence="11">
    <location>
        <begin position="147"/>
        <end position="156"/>
    </location>
</feature>
<evidence type="ECO:0000256" key="13">
    <source>
        <dbReference type="SAM" id="Phobius"/>
    </source>
</evidence>
<dbReference type="OrthoDB" id="283575at2759"/>
<dbReference type="SMART" id="SM00179">
    <property type="entry name" value="EGF_CA"/>
    <property type="match status" value="6"/>
</dbReference>
<keyword evidence="13" id="KW-0472">Membrane</keyword>
<comment type="caution">
    <text evidence="11">Lacks conserved residue(s) required for the propagation of feature annotation.</text>
</comment>
<comment type="subcellular location">
    <subcellularLocation>
        <location evidence="2">Cell projection</location>
    </subcellularLocation>
    <subcellularLocation>
        <location evidence="1">Cytoplasm</location>
        <location evidence="1">Cytoskeleton</location>
    </subcellularLocation>
</comment>
<feature type="domain" description="EGF-like" evidence="14">
    <location>
        <begin position="221"/>
        <end position="257"/>
    </location>
</feature>
<dbReference type="GO" id="GO:0005509">
    <property type="term" value="F:calcium ion binding"/>
    <property type="evidence" value="ECO:0007669"/>
    <property type="project" value="InterPro"/>
</dbReference>
<dbReference type="Proteomes" id="UP000076858">
    <property type="component" value="Unassembled WGS sequence"/>
</dbReference>
<keyword evidence="5" id="KW-0732">Signal</keyword>
<feature type="domain" description="EGF-like" evidence="14">
    <location>
        <begin position="259"/>
        <end position="295"/>
    </location>
</feature>
<feature type="region of interest" description="Disordered" evidence="12">
    <location>
        <begin position="160"/>
        <end position="181"/>
    </location>
</feature>
<dbReference type="PRINTS" id="PR02059">
    <property type="entry name" value="JAGGEDFAMILY"/>
</dbReference>
<keyword evidence="10" id="KW-0966">Cell projection</keyword>
<feature type="compositionally biased region" description="Pro residues" evidence="12">
    <location>
        <begin position="161"/>
        <end position="172"/>
    </location>
</feature>
<evidence type="ECO:0000256" key="5">
    <source>
        <dbReference type="ARBA" id="ARBA00022729"/>
    </source>
</evidence>
<evidence type="ECO:0000313" key="16">
    <source>
        <dbReference type="Proteomes" id="UP000076858"/>
    </source>
</evidence>
<dbReference type="Pfam" id="PF23575">
    <property type="entry name" value="JAG1"/>
    <property type="match status" value="1"/>
</dbReference>
<feature type="domain" description="EGF-like" evidence="14">
    <location>
        <begin position="116"/>
        <end position="157"/>
    </location>
</feature>
<dbReference type="FunFam" id="2.10.25.10:FF:000117">
    <property type="entry name" value="Delta-like protein"/>
    <property type="match status" value="1"/>
</dbReference>
<dbReference type="InterPro" id="IPR001007">
    <property type="entry name" value="VWF_dom"/>
</dbReference>
<dbReference type="AlphaFoldDB" id="A0A164W012"/>
<dbReference type="SUPFAM" id="SSF57184">
    <property type="entry name" value="Growth factor receptor domain"/>
    <property type="match status" value="1"/>
</dbReference>
<dbReference type="PROSITE" id="PS01187">
    <property type="entry name" value="EGF_CA"/>
    <property type="match status" value="2"/>
</dbReference>
<gene>
    <name evidence="15" type="ORF">APZ42_022064</name>
</gene>
<dbReference type="GO" id="GO:0007219">
    <property type="term" value="P:Notch signaling pathway"/>
    <property type="evidence" value="ECO:0007669"/>
    <property type="project" value="InterPro"/>
</dbReference>
<dbReference type="SMART" id="SM00215">
    <property type="entry name" value="VWC_out"/>
    <property type="match status" value="1"/>
</dbReference>
<keyword evidence="6" id="KW-0677">Repeat</keyword>
<keyword evidence="13" id="KW-1133">Transmembrane helix</keyword>
<dbReference type="FunFam" id="2.10.25.10:FF:000318">
    <property type="entry name" value="Eyes shut homolog"/>
    <property type="match status" value="1"/>
</dbReference>
<evidence type="ECO:0000256" key="7">
    <source>
        <dbReference type="ARBA" id="ARBA00023157"/>
    </source>
</evidence>
<feature type="disulfide bond" evidence="11">
    <location>
        <begin position="367"/>
        <end position="376"/>
    </location>
</feature>
<organism evidence="15 16">
    <name type="scientific">Daphnia magna</name>
    <dbReference type="NCBI Taxonomy" id="35525"/>
    <lineage>
        <taxon>Eukaryota</taxon>
        <taxon>Metazoa</taxon>
        <taxon>Ecdysozoa</taxon>
        <taxon>Arthropoda</taxon>
        <taxon>Crustacea</taxon>
        <taxon>Branchiopoda</taxon>
        <taxon>Diplostraca</taxon>
        <taxon>Cladocera</taxon>
        <taxon>Anomopoda</taxon>
        <taxon>Daphniidae</taxon>
        <taxon>Daphnia</taxon>
    </lineage>
</organism>
<dbReference type="InterPro" id="IPR056986">
    <property type="entry name" value="JAG1_1/2_dom"/>
</dbReference>
<dbReference type="FunFam" id="2.10.25.10:FF:000431">
    <property type="entry name" value="Delta-like protein"/>
    <property type="match status" value="1"/>
</dbReference>
<evidence type="ECO:0000256" key="8">
    <source>
        <dbReference type="ARBA" id="ARBA00023180"/>
    </source>
</evidence>
<keyword evidence="7 11" id="KW-1015">Disulfide bond</keyword>
<keyword evidence="8" id="KW-0325">Glycoprotein</keyword>
<dbReference type="GO" id="GO:0005886">
    <property type="term" value="C:plasma membrane"/>
    <property type="evidence" value="ECO:0007669"/>
    <property type="project" value="UniProtKB-ARBA"/>
</dbReference>
<dbReference type="GO" id="GO:0005856">
    <property type="term" value="C:cytoskeleton"/>
    <property type="evidence" value="ECO:0007669"/>
    <property type="project" value="UniProtKB-SubCell"/>
</dbReference>
<dbReference type="InterPro" id="IPR000742">
    <property type="entry name" value="EGF"/>
</dbReference>
<dbReference type="SUPFAM" id="SSF57603">
    <property type="entry name" value="FnI-like domain"/>
    <property type="match status" value="1"/>
</dbReference>
<dbReference type="EMBL" id="LRGB01001348">
    <property type="protein sequence ID" value="KZS12820.1"/>
    <property type="molecule type" value="Genomic_DNA"/>
</dbReference>
<feature type="disulfide bond" evidence="11">
    <location>
        <begin position="328"/>
        <end position="337"/>
    </location>
</feature>
<dbReference type="GO" id="GO:0032991">
    <property type="term" value="C:protein-containing complex"/>
    <property type="evidence" value="ECO:0007669"/>
    <property type="project" value="TreeGrafter"/>
</dbReference>
<dbReference type="CDD" id="cd00054">
    <property type="entry name" value="EGF_CA"/>
    <property type="match status" value="5"/>
</dbReference>
<evidence type="ECO:0000256" key="12">
    <source>
        <dbReference type="SAM" id="MobiDB-lite"/>
    </source>
</evidence>
<evidence type="ECO:0000256" key="9">
    <source>
        <dbReference type="ARBA" id="ARBA00023212"/>
    </source>
</evidence>
<evidence type="ECO:0000256" key="10">
    <source>
        <dbReference type="ARBA" id="ARBA00023273"/>
    </source>
</evidence>
<evidence type="ECO:0000256" key="2">
    <source>
        <dbReference type="ARBA" id="ARBA00004316"/>
    </source>
</evidence>
<dbReference type="InterPro" id="IPR051022">
    <property type="entry name" value="Notch_Cell-Fate_Det"/>
</dbReference>
<dbReference type="PROSITE" id="PS01186">
    <property type="entry name" value="EGF_2"/>
    <property type="match status" value="6"/>
</dbReference>
<dbReference type="GO" id="GO:0005112">
    <property type="term" value="F:Notch binding"/>
    <property type="evidence" value="ECO:0007669"/>
    <property type="project" value="InterPro"/>
</dbReference>
<dbReference type="PANTHER" id="PTHR24049:SF22">
    <property type="entry name" value="DROSOPHILA CRUMBS HOMOLOG"/>
    <property type="match status" value="1"/>
</dbReference>
<dbReference type="FunFam" id="2.10.25.10:FF:000472">
    <property type="entry name" value="Uncharacterized protein, isoform A"/>
    <property type="match status" value="1"/>
</dbReference>
<dbReference type="GO" id="GO:0007157">
    <property type="term" value="P:heterophilic cell-cell adhesion via plasma membrane cell adhesion molecules"/>
    <property type="evidence" value="ECO:0007669"/>
    <property type="project" value="TreeGrafter"/>
</dbReference>
<keyword evidence="16" id="KW-1185">Reference proteome</keyword>
<feature type="disulfide bond" evidence="11">
    <location>
        <begin position="103"/>
        <end position="112"/>
    </location>
</feature>
<keyword evidence="9" id="KW-0206">Cytoskeleton</keyword>
<evidence type="ECO:0000256" key="6">
    <source>
        <dbReference type="ARBA" id="ARBA00022737"/>
    </source>
</evidence>
<dbReference type="InterPro" id="IPR001881">
    <property type="entry name" value="EGF-like_Ca-bd_dom"/>
</dbReference>
<dbReference type="Pfam" id="PF00008">
    <property type="entry name" value="EGF"/>
    <property type="match status" value="5"/>
</dbReference>
<dbReference type="PRINTS" id="PR00010">
    <property type="entry name" value="EGFBLOOD"/>
</dbReference>
<dbReference type="InterPro" id="IPR000152">
    <property type="entry name" value="EGF-type_Asp/Asn_hydroxyl_site"/>
</dbReference>
<feature type="disulfide bond" evidence="11">
    <location>
        <begin position="285"/>
        <end position="294"/>
    </location>
</feature>
<dbReference type="InterPro" id="IPR013032">
    <property type="entry name" value="EGF-like_CS"/>
</dbReference>
<evidence type="ECO:0000313" key="15">
    <source>
        <dbReference type="EMBL" id="KZS12820.1"/>
    </source>
</evidence>
<dbReference type="Pfam" id="PF12661">
    <property type="entry name" value="hEGF"/>
    <property type="match status" value="1"/>
</dbReference>
<proteinExistence type="predicted"/>
<keyword evidence="13" id="KW-0812">Transmembrane</keyword>
<accession>A0A164W012</accession>
<evidence type="ECO:0000259" key="14">
    <source>
        <dbReference type="PROSITE" id="PS50026"/>
    </source>
</evidence>
<dbReference type="InterPro" id="IPR018097">
    <property type="entry name" value="EGF_Ca-bd_CS"/>
</dbReference>
<evidence type="ECO:0000256" key="11">
    <source>
        <dbReference type="PROSITE-ProRule" id="PRU00076"/>
    </source>
</evidence>
<feature type="compositionally biased region" description="Polar residues" evidence="12">
    <location>
        <begin position="675"/>
        <end position="684"/>
    </location>
</feature>
<evidence type="ECO:0000256" key="3">
    <source>
        <dbReference type="ARBA" id="ARBA00022490"/>
    </source>
</evidence>
<feature type="transmembrane region" description="Helical" evidence="13">
    <location>
        <begin position="641"/>
        <end position="665"/>
    </location>
</feature>
<sequence>MGKKCLVLTSKCRDFEFTCRWGWKGEFCDQCVPYPGCKHGYCNGNPWQCICETNWGGILCDQGKNKLKRKRQRCEINIDECSSQPCANGGECVDLVDGFKCICPLGYTGAQCQQTDTDLCHPNPCANGSPCFNTLGQLGGPDYYCLCQSHWQGKNCSRYRQPPPPPPLPASQPSPQTEAGSCWTSKGAGHCVHGRCVASEDGSTFSCQCDPGYSGHFCTDNVNDCADSPCRNGGTCIDGIDSFHCVCPKGYDGLTCDHNVDDCAANPCRHNGTCVDLVADFVCRCVDGWKGRTCSNRNQHCQHGENPCLNGATCVDDSNPEAGFTCRCSSGWRGSICHLAEHMPCDANPCRNGATCLNTGQSFTCVCKDGYEGQHCQMELRQTAASTTASPTSCQWSGRLYPDHSSWDDGCNKCQCRAGQAVCTRVWCGAANCLEDPVHKVGKSCGASEICLSAQSGCLRPPCPAYGQCRPLKPGRLLPVPATTASCWPNLTGNRLAPTCARLTLVLDRYRAQPGFSVQSLCGHLRKLAAAQSHLWDDFPGQQQQQLERPSLVILCDLKDHLEDVVQVTISMSETSLELGGSRATAAARVLGNVLTAYYKEGSSMGAVVDVKVETPYPDAMESSDTSSQNHPSSDSSGSNYVVAIVCAILAGLVVVAGLLLLLLWRLRKRPAHSPSHSVNSSMDRSIEKSNNLQNEENLRLQQRRMKTLNVAELVDHPAKASGVPLSKKLSKVVEDAVVVAQEDSSSDEYSGGQRDVIESNPIYKAPISVDVRNNIHLAARAGQMMDKELSLKVVVV</sequence>
<dbReference type="SMART" id="SM00181">
    <property type="entry name" value="EGF"/>
    <property type="match status" value="8"/>
</dbReference>
<comment type="caution">
    <text evidence="15">The sequence shown here is derived from an EMBL/GenBank/DDBJ whole genome shotgun (WGS) entry which is preliminary data.</text>
</comment>
<reference evidence="15 16" key="1">
    <citation type="submission" date="2016-03" db="EMBL/GenBank/DDBJ databases">
        <title>EvidentialGene: Evidence-directed Construction of Genes on Genomes.</title>
        <authorList>
            <person name="Gilbert D.G."/>
            <person name="Choi J.-H."/>
            <person name="Mockaitis K."/>
            <person name="Colbourne J."/>
            <person name="Pfrender M."/>
        </authorList>
    </citation>
    <scope>NUCLEOTIDE SEQUENCE [LARGE SCALE GENOMIC DNA]</scope>
    <source>
        <strain evidence="15 16">Xinb3</strain>
        <tissue evidence="15">Complete organism</tissue>
    </source>
</reference>
<dbReference type="PROSITE" id="PS50026">
    <property type="entry name" value="EGF_3"/>
    <property type="match status" value="7"/>
</dbReference>
<dbReference type="GO" id="GO:0042995">
    <property type="term" value="C:cell projection"/>
    <property type="evidence" value="ECO:0007669"/>
    <property type="project" value="UniProtKB-SubCell"/>
</dbReference>
<protein>
    <submittedName>
        <fullName evidence="15">Delta-like protein</fullName>
    </submittedName>
</protein>
<dbReference type="PANTHER" id="PTHR24049">
    <property type="entry name" value="CRUMBS FAMILY MEMBER"/>
    <property type="match status" value="1"/>
</dbReference>
<feature type="domain" description="EGF-like" evidence="14">
    <location>
        <begin position="297"/>
        <end position="338"/>
    </location>
</feature>
<dbReference type="PROSITE" id="PS00022">
    <property type="entry name" value="EGF_1"/>
    <property type="match status" value="7"/>
</dbReference>
<name>A0A164W012_9CRUS</name>
<feature type="domain" description="EGF-like" evidence="14">
    <location>
        <begin position="77"/>
        <end position="113"/>
    </location>
</feature>
<dbReference type="InterPro" id="IPR009030">
    <property type="entry name" value="Growth_fac_rcpt_cys_sf"/>
</dbReference>
<evidence type="ECO:0000256" key="4">
    <source>
        <dbReference type="ARBA" id="ARBA00022536"/>
    </source>
</evidence>
<dbReference type="InterPro" id="IPR026219">
    <property type="entry name" value="Jagged/Serrate"/>
</dbReference>
<dbReference type="Gene3D" id="2.10.25.10">
    <property type="entry name" value="Laminin"/>
    <property type="match status" value="8"/>
</dbReference>
<dbReference type="Pfam" id="PF21700">
    <property type="entry name" value="EGF_DL_JAG"/>
    <property type="match status" value="1"/>
</dbReference>
<dbReference type="SUPFAM" id="SSF57196">
    <property type="entry name" value="EGF/Laminin"/>
    <property type="match status" value="4"/>
</dbReference>
<dbReference type="GO" id="GO:0045197">
    <property type="term" value="P:establishment or maintenance of epithelial cell apical/basal polarity"/>
    <property type="evidence" value="ECO:0007669"/>
    <property type="project" value="TreeGrafter"/>
</dbReference>
<keyword evidence="4 11" id="KW-0245">EGF-like domain</keyword>
<feature type="region of interest" description="Disordered" evidence="12">
    <location>
        <begin position="672"/>
        <end position="694"/>
    </location>
</feature>
<feature type="domain" description="EGF-like" evidence="14">
    <location>
        <begin position="341"/>
        <end position="377"/>
    </location>
</feature>
<feature type="disulfide bond" evidence="11">
    <location>
        <begin position="209"/>
        <end position="218"/>
    </location>
</feature>
<keyword evidence="3" id="KW-0963">Cytoplasm</keyword>
<evidence type="ECO:0000256" key="1">
    <source>
        <dbReference type="ARBA" id="ARBA00004245"/>
    </source>
</evidence>